<feature type="compositionally biased region" description="Acidic residues" evidence="1">
    <location>
        <begin position="364"/>
        <end position="380"/>
    </location>
</feature>
<feature type="region of interest" description="Disordered" evidence="1">
    <location>
        <begin position="361"/>
        <end position="397"/>
    </location>
</feature>
<gene>
    <name evidence="2" type="ORF">GCK72_011419</name>
</gene>
<name>A0A6A5H9Q1_CAERE</name>
<dbReference type="GeneID" id="78775190"/>
<evidence type="ECO:0000256" key="1">
    <source>
        <dbReference type="SAM" id="MobiDB-lite"/>
    </source>
</evidence>
<organism evidence="2 3">
    <name type="scientific">Caenorhabditis remanei</name>
    <name type="common">Caenorhabditis vulgaris</name>
    <dbReference type="NCBI Taxonomy" id="31234"/>
    <lineage>
        <taxon>Eukaryota</taxon>
        <taxon>Metazoa</taxon>
        <taxon>Ecdysozoa</taxon>
        <taxon>Nematoda</taxon>
        <taxon>Chromadorea</taxon>
        <taxon>Rhabditida</taxon>
        <taxon>Rhabditina</taxon>
        <taxon>Rhabditomorpha</taxon>
        <taxon>Rhabditoidea</taxon>
        <taxon>Rhabditidae</taxon>
        <taxon>Peloderinae</taxon>
        <taxon>Caenorhabditis</taxon>
    </lineage>
</organism>
<proteinExistence type="predicted"/>
<dbReference type="Proteomes" id="UP000483820">
    <property type="component" value="Chromosome III"/>
</dbReference>
<reference evidence="2 3" key="1">
    <citation type="submission" date="2019-12" db="EMBL/GenBank/DDBJ databases">
        <title>Chromosome-level assembly of the Caenorhabditis remanei genome.</title>
        <authorList>
            <person name="Teterina A.A."/>
            <person name="Willis J.H."/>
            <person name="Phillips P.C."/>
        </authorList>
    </citation>
    <scope>NUCLEOTIDE SEQUENCE [LARGE SCALE GENOMIC DNA]</scope>
    <source>
        <strain evidence="2 3">PX506</strain>
        <tissue evidence="2">Whole organism</tissue>
    </source>
</reference>
<dbReference type="AlphaFoldDB" id="A0A6A5H9Q1"/>
<evidence type="ECO:0008006" key="4">
    <source>
        <dbReference type="Google" id="ProtNLM"/>
    </source>
</evidence>
<dbReference type="CTD" id="78775190"/>
<sequence>MPLVFKQEAINGILLTFHSQKELSSFAHQKLIEMTGEEVMSQEQVTEFFKKIDKLEFQIKEDVQKVTLAQILNVPNFVEKYLDIRTRLRLRKTCKTIREILNEKPLYKDSVNYKYNDLVIEISTDGGFKISYEFIEKNGLKVTNGDREKVIGTDDEGEQVEIIQRDLSSILCSEKQRIDTFEIQENSETSNFVEEHMIGEKLLKNPNLKQFKIEAWYGMDARHVREIRSSFQQYNTNNTPYPCWVSIPYPDSDKKLEMLINKKMIWFKGPCYVEGEVEEEIDDDYSEEICIGILYTLHLQKDTPIVAHQKLMEMAKGEEVMDLDQVTEFFEKIDNGEFRLKDEVEKMIRFRRACYVDGNGKEEEIADEEAEDEEEDAMEKEDEHEMLPLNTLNLNDS</sequence>
<dbReference type="KEGG" id="crq:GCK72_011419"/>
<dbReference type="EMBL" id="WUAV01000003">
    <property type="protein sequence ID" value="KAF1763153.1"/>
    <property type="molecule type" value="Genomic_DNA"/>
</dbReference>
<evidence type="ECO:0000313" key="3">
    <source>
        <dbReference type="Proteomes" id="UP000483820"/>
    </source>
</evidence>
<accession>A0A6A5H9Q1</accession>
<protein>
    <recommendedName>
        <fullName evidence="4">DUF38 domain-containing protein</fullName>
    </recommendedName>
</protein>
<dbReference type="RefSeq" id="XP_053588010.1">
    <property type="nucleotide sequence ID" value="XM_053728433.1"/>
</dbReference>
<evidence type="ECO:0000313" key="2">
    <source>
        <dbReference type="EMBL" id="KAF1763153.1"/>
    </source>
</evidence>
<comment type="caution">
    <text evidence="2">The sequence shown here is derived from an EMBL/GenBank/DDBJ whole genome shotgun (WGS) entry which is preliminary data.</text>
</comment>